<evidence type="ECO:0000313" key="7">
    <source>
        <dbReference type="Proteomes" id="UP000215914"/>
    </source>
</evidence>
<dbReference type="PANTHER" id="PTHR47976:SF15">
    <property type="entry name" value="G-TYPE LECTIN S-RECEPTOR-LIKE SERINE_THREONINE-PROTEIN KINASE RLK1"/>
    <property type="match status" value="1"/>
</dbReference>
<keyword evidence="1 4" id="KW-0732">Signal</keyword>
<evidence type="ECO:0000256" key="2">
    <source>
        <dbReference type="ARBA" id="ARBA00023157"/>
    </source>
</evidence>
<dbReference type="AlphaFoldDB" id="A0A9K3JY65"/>
<dbReference type="InterPro" id="IPR051343">
    <property type="entry name" value="G-type_lectin_kinases/EP1-like"/>
</dbReference>
<reference evidence="6" key="1">
    <citation type="journal article" date="2017" name="Nature">
        <title>The sunflower genome provides insights into oil metabolism, flowering and Asterid evolution.</title>
        <authorList>
            <person name="Badouin H."/>
            <person name="Gouzy J."/>
            <person name="Grassa C.J."/>
            <person name="Murat F."/>
            <person name="Staton S.E."/>
            <person name="Cottret L."/>
            <person name="Lelandais-Briere C."/>
            <person name="Owens G.L."/>
            <person name="Carrere S."/>
            <person name="Mayjonade B."/>
            <person name="Legrand L."/>
            <person name="Gill N."/>
            <person name="Kane N.C."/>
            <person name="Bowers J.E."/>
            <person name="Hubner S."/>
            <person name="Bellec A."/>
            <person name="Berard A."/>
            <person name="Berges H."/>
            <person name="Blanchet N."/>
            <person name="Boniface M.C."/>
            <person name="Brunel D."/>
            <person name="Catrice O."/>
            <person name="Chaidir N."/>
            <person name="Claudel C."/>
            <person name="Donnadieu C."/>
            <person name="Faraut T."/>
            <person name="Fievet G."/>
            <person name="Helmstetter N."/>
            <person name="King M."/>
            <person name="Knapp S.J."/>
            <person name="Lai Z."/>
            <person name="Le Paslier M.C."/>
            <person name="Lippi Y."/>
            <person name="Lorenzon L."/>
            <person name="Mandel J.R."/>
            <person name="Marage G."/>
            <person name="Marchand G."/>
            <person name="Marquand E."/>
            <person name="Bret-Mestries E."/>
            <person name="Morien E."/>
            <person name="Nambeesan S."/>
            <person name="Nguyen T."/>
            <person name="Pegot-Espagnet P."/>
            <person name="Pouilly N."/>
            <person name="Raftis F."/>
            <person name="Sallet E."/>
            <person name="Schiex T."/>
            <person name="Thomas J."/>
            <person name="Vandecasteele C."/>
            <person name="Vares D."/>
            <person name="Vear F."/>
            <person name="Vautrin S."/>
            <person name="Crespi M."/>
            <person name="Mangin B."/>
            <person name="Burke J.M."/>
            <person name="Salse J."/>
            <person name="Munos S."/>
            <person name="Vincourt P."/>
            <person name="Rieseberg L.H."/>
            <person name="Langlade N.B."/>
        </authorList>
    </citation>
    <scope>NUCLEOTIDE SEQUENCE</scope>
    <source>
        <tissue evidence="6">Leaves</tissue>
    </source>
</reference>
<keyword evidence="6" id="KW-0418">Kinase</keyword>
<dbReference type="GO" id="GO:0048544">
    <property type="term" value="P:recognition of pollen"/>
    <property type="evidence" value="ECO:0007669"/>
    <property type="project" value="InterPro"/>
</dbReference>
<dbReference type="InterPro" id="IPR036426">
    <property type="entry name" value="Bulb-type_lectin_dom_sf"/>
</dbReference>
<dbReference type="GO" id="GO:0004672">
    <property type="term" value="F:protein kinase activity"/>
    <property type="evidence" value="ECO:0000318"/>
    <property type="project" value="GO_Central"/>
</dbReference>
<keyword evidence="3" id="KW-1133">Transmembrane helix</keyword>
<keyword evidence="3" id="KW-0812">Transmembrane</keyword>
<comment type="caution">
    <text evidence="6">The sequence shown here is derived from an EMBL/GenBank/DDBJ whole genome shotgun (WGS) entry which is preliminary data.</text>
</comment>
<feature type="chain" id="PRO_5039903965" evidence="4">
    <location>
        <begin position="22"/>
        <end position="394"/>
    </location>
</feature>
<proteinExistence type="predicted"/>
<evidence type="ECO:0000256" key="1">
    <source>
        <dbReference type="ARBA" id="ARBA00022729"/>
    </source>
</evidence>
<feature type="signal peptide" evidence="4">
    <location>
        <begin position="1"/>
        <end position="21"/>
    </location>
</feature>
<dbReference type="Gene3D" id="2.90.10.10">
    <property type="entry name" value="Bulb-type lectin domain"/>
    <property type="match status" value="1"/>
</dbReference>
<dbReference type="SUPFAM" id="SSF51110">
    <property type="entry name" value="alpha-D-mannose-specific plant lectins"/>
    <property type="match status" value="1"/>
</dbReference>
<evidence type="ECO:0000313" key="6">
    <source>
        <dbReference type="EMBL" id="KAF5822895.1"/>
    </source>
</evidence>
<keyword evidence="7" id="KW-1185">Reference proteome</keyword>
<evidence type="ECO:0000256" key="4">
    <source>
        <dbReference type="SAM" id="SignalP"/>
    </source>
</evidence>
<keyword evidence="2" id="KW-1015">Disulfide bond</keyword>
<sequence>MALVPLYLIIFLTSLLHFVAAQQTNGSVSVSASLTATPDAKPWLSSSGEFAFGFKQIQGKDNFLLSIWYDKIPEKTIIWYPEGGPTVSTGSKVDLVDKRGLVLSDPRGKEVMVRGGVINSKMDKTNFAGGRFQLRMLQDGNLVLNTLDMFSGSAGEAYYISRTLDGSNSTNSGFQLVFDETGYMYILRRNGERFDLTVRGSLPSGDYYHRATLDSDGVFTQYYHPKNEGTSWRVIWFVPENICTTKDSKACGLNNVCSFDDNRPNCECPLGFSLLDPNTPYGDCKPDFTPSCDEVAVYRDNQCWKKQLPLNNGFKDTSNNVKAFLKFRKTDGPSRTGENKSGTGENTNRRTWILGGSVLLSTSVLGIVLLISVIYVCFFQIHCWLSAQDQTHKV</sequence>
<dbReference type="Pfam" id="PF00954">
    <property type="entry name" value="S_locus_glycop"/>
    <property type="match status" value="1"/>
</dbReference>
<dbReference type="InterPro" id="IPR000858">
    <property type="entry name" value="S_locus_glycoprot_dom"/>
</dbReference>
<dbReference type="GO" id="GO:0004674">
    <property type="term" value="F:protein serine/threonine kinase activity"/>
    <property type="evidence" value="ECO:0007669"/>
    <property type="project" value="UniProtKB-KW"/>
</dbReference>
<gene>
    <name evidence="6" type="ORF">HanXRQr2_Chr01g0032251</name>
</gene>
<organism evidence="6 7">
    <name type="scientific">Helianthus annuus</name>
    <name type="common">Common sunflower</name>
    <dbReference type="NCBI Taxonomy" id="4232"/>
    <lineage>
        <taxon>Eukaryota</taxon>
        <taxon>Viridiplantae</taxon>
        <taxon>Streptophyta</taxon>
        <taxon>Embryophyta</taxon>
        <taxon>Tracheophyta</taxon>
        <taxon>Spermatophyta</taxon>
        <taxon>Magnoliopsida</taxon>
        <taxon>eudicotyledons</taxon>
        <taxon>Gunneridae</taxon>
        <taxon>Pentapetalae</taxon>
        <taxon>asterids</taxon>
        <taxon>campanulids</taxon>
        <taxon>Asterales</taxon>
        <taxon>Asteraceae</taxon>
        <taxon>Asteroideae</taxon>
        <taxon>Heliantheae alliance</taxon>
        <taxon>Heliantheae</taxon>
        <taxon>Helianthus</taxon>
    </lineage>
</organism>
<dbReference type="EMBL" id="MNCJ02000316">
    <property type="protein sequence ID" value="KAF5822895.1"/>
    <property type="molecule type" value="Genomic_DNA"/>
</dbReference>
<keyword evidence="3" id="KW-0472">Membrane</keyword>
<dbReference type="FunFam" id="2.90.10.30:FF:000001">
    <property type="entry name" value="Serine/threonine-protein kinase"/>
    <property type="match status" value="1"/>
</dbReference>
<dbReference type="PANTHER" id="PTHR47976">
    <property type="entry name" value="G-TYPE LECTIN S-RECEPTOR-LIKE SERINE/THREONINE-PROTEIN KINASE SD2-5"/>
    <property type="match status" value="1"/>
</dbReference>
<feature type="transmembrane region" description="Helical" evidence="3">
    <location>
        <begin position="352"/>
        <end position="378"/>
    </location>
</feature>
<keyword evidence="6" id="KW-0808">Transferase</keyword>
<evidence type="ECO:0000256" key="3">
    <source>
        <dbReference type="SAM" id="Phobius"/>
    </source>
</evidence>
<dbReference type="Gramene" id="mRNA:HanXRQr2_Chr01g0032251">
    <property type="protein sequence ID" value="mRNA:HanXRQr2_Chr01g0032251"/>
    <property type="gene ID" value="HanXRQr2_Chr01g0032251"/>
</dbReference>
<accession>A0A9K3JY65</accession>
<name>A0A9K3JY65_HELAN</name>
<keyword evidence="6" id="KW-0723">Serine/threonine-protein kinase</keyword>
<protein>
    <submittedName>
        <fullName evidence="6">Non-specific serine/threonine protein kinase</fullName>
        <ecNumber evidence="6">2.7.11.1</ecNumber>
    </submittedName>
</protein>
<evidence type="ECO:0000259" key="5">
    <source>
        <dbReference type="Pfam" id="PF00954"/>
    </source>
</evidence>
<dbReference type="EC" id="2.7.11.1" evidence="6"/>
<reference evidence="6" key="2">
    <citation type="submission" date="2020-06" db="EMBL/GenBank/DDBJ databases">
        <title>Helianthus annuus Genome sequencing and assembly Release 2.</title>
        <authorList>
            <person name="Gouzy J."/>
            <person name="Langlade N."/>
            <person name="Munos S."/>
        </authorList>
    </citation>
    <scope>NUCLEOTIDE SEQUENCE</scope>
    <source>
        <tissue evidence="6">Leaves</tissue>
    </source>
</reference>
<feature type="domain" description="S-locus glycoprotein" evidence="5">
    <location>
        <begin position="206"/>
        <end position="273"/>
    </location>
</feature>
<dbReference type="Proteomes" id="UP000215914">
    <property type="component" value="Unassembled WGS sequence"/>
</dbReference>